<dbReference type="InParanoid" id="A0A507BCN2"/>
<dbReference type="InterPro" id="IPR054471">
    <property type="entry name" value="GPIID_WHD"/>
</dbReference>
<evidence type="ECO:0000256" key="4">
    <source>
        <dbReference type="SAM" id="MobiDB-lite"/>
    </source>
</evidence>
<dbReference type="SMART" id="SM00320">
    <property type="entry name" value="WD40"/>
    <property type="match status" value="7"/>
</dbReference>
<evidence type="ECO:0000313" key="7">
    <source>
        <dbReference type="EMBL" id="TPX14588.1"/>
    </source>
</evidence>
<dbReference type="RefSeq" id="XP_030996299.1">
    <property type="nucleotide sequence ID" value="XM_031139784.1"/>
</dbReference>
<dbReference type="SUPFAM" id="SSF53474">
    <property type="entry name" value="alpha/beta-Hydrolases"/>
    <property type="match status" value="1"/>
</dbReference>
<dbReference type="InterPro" id="IPR011009">
    <property type="entry name" value="Kinase-like_dom_sf"/>
</dbReference>
<feature type="region of interest" description="Disordered" evidence="4">
    <location>
        <begin position="1"/>
        <end position="37"/>
    </location>
</feature>
<dbReference type="PANTHER" id="PTHR10039">
    <property type="entry name" value="AMELOGENIN"/>
    <property type="match status" value="1"/>
</dbReference>
<dbReference type="InterPro" id="IPR056884">
    <property type="entry name" value="NPHP3-like_N"/>
</dbReference>
<dbReference type="Pfam" id="PF03881">
    <property type="entry name" value="Fructosamin_kin"/>
    <property type="match status" value="1"/>
</dbReference>
<dbReference type="Pfam" id="PF22939">
    <property type="entry name" value="WHD_GPIID"/>
    <property type="match status" value="1"/>
</dbReference>
<dbReference type="InterPro" id="IPR015943">
    <property type="entry name" value="WD40/YVTN_repeat-like_dom_sf"/>
</dbReference>
<dbReference type="EMBL" id="SKBQ01000027">
    <property type="protein sequence ID" value="TPX14588.1"/>
    <property type="molecule type" value="Genomic_DNA"/>
</dbReference>
<dbReference type="Gene3D" id="2.130.10.10">
    <property type="entry name" value="YVTN repeat-like/Quinoprotein amine dehydrogenase"/>
    <property type="match status" value="2"/>
</dbReference>
<dbReference type="Gene3D" id="3.40.50.300">
    <property type="entry name" value="P-loop containing nucleotide triphosphate hydrolases"/>
    <property type="match status" value="1"/>
</dbReference>
<evidence type="ECO:0000259" key="6">
    <source>
        <dbReference type="Pfam" id="PF24883"/>
    </source>
</evidence>
<dbReference type="InterPro" id="IPR036322">
    <property type="entry name" value="WD40_repeat_dom_sf"/>
</dbReference>
<dbReference type="OrthoDB" id="194358at2759"/>
<sequence length="1829" mass="204499">MTAAYNGGRSRVFFRKQRRAPTSQSSDGLSSSRTSITRSRSPFSLSTTLSRTSLSSVDDVVDDVKGPLGLNLLYSPSDPQVDIIFVHGLGGGSRKTWSKTPQRSHYWPQEWLPKDPGFKVARIHSYGYDSDYLKGREDCLNIHHIGKSFLAALSTSPCFIGSETFIIVVGHSMGGLVIKKAIILAKQDSVHKQLARRFAAVYFLATPHRGADSAKTLKNMLKVAYDRAYVAELERNSGTIQVINDEFRHFSTNLELWSFYETQNMKMFSSLIVDPESAVLGYREERQMPVNADHRSICKYETPTDSNYVMLRNALSSTVNNLMATIPERELDRKRDRVKVLKQYLEIPDVLDDDLANAREARMPGSCQWLSENISYRRWIDGSSPADRILWMKGKPATGKSVLAGYVIDELQQRNQCCSYFFFKHGDKSKSRLSRCLKSIAFQMACLDDDVGIALLEMANDGVRFDHVDERTLWRTMFMSKIFEDISMRHFWVIDALDECSSGLAFVESLLAKMNETVDLRILITGRDATDFNQAFSKALAHSMTISETDTLPDLRLLVETRTQLLGVVGFPDRPALVDKILLSSRGSFLWTALVLKELQCCHSKREIDQILENVPKGMVPLYKRTLASMAALERGKKLAKAILLWATCAFRPITTTELHGALLLDIEDNFPNLDDSIASLCGQLVVVDGFKRVQMIHETAREFLLDDDNDSEFSVHEQQAHTTMARVCLTYLTGDEMKPPRGNRRRSSASLPSTRLPFASYAQTAFSYHLAKANSQDPEIFQLVEQFFKTNVLSWIAACAELKHLNQLIRTSKHLKAYVNACSIERSPLDPRVQTLKYWTADLTRLPAMFSNALIKCPAAIYSLIPPFCPTRSMVYNTNASGRRLLIAGSKSEQWDDRLLCVDFREGSPSSLAYGEDFLAVGLTSGSVVMYYTTSYQEHTTLLHGEATKLITFKRKSELVATCGLKFVKVWNARSGALLHSFKSPPRPLSMDFDGDSLLISSHKNFLVSWDLGSDLQSTPTQTHWSDGPESQPQPLRRPPSALALSVSQGMLAVAYHGKPIILWDIEEKFYVGNCGKRLSTGETSTHVVVSLAFNPNPNLGLLAVAYLDGDLALLDPFSDQQLECFRANYQTLASSPNGRLLAASGANGIITVHEFDTLRLLYRVRSTDSYIKQIVFAPDNLLFADIRGAQCTVWKPETLLRDSLSDESSGTTSASLVETVSLLAKARITSIAVHNTADAIFCGKDDGSISLYSRKTAVLSRVLWCHKSPVRLLKWCPSIRALLAIDASNRILLNSVHDLDTFKPVFESRLERDNAIVGVVVGESADRFMVSTREADFLYALSTGELVSEHEPKRDSGIRKWVTDPARPEHVICVDDATVCIYGWADLAQVACFALALRQNEMQLKGCFVSSNWMVLETSDGNGFSNTNSIAIFARPWPGHGSPVEDGKLADLPLCTTISAVLHVLGTTASGRLVFLASSGWICSADLSQYEPNTGIVETRRSSLDIFRHFFVPSDCTNKFEFGSSNTHVDLAVLSALPAGCTVISTEGHGVSFWAKTGRIDTSFSDGTTQSYFIKVLSKELGQNMVMAEFESMSAMYKIVPQFVPKPIAWGSYKSNPETHFFLCEFREMIDDMPDPHDFAALLAAQHQKSISPTGKFGFHITTYAGNLPQWVAWEDSWETFFSKSMRWSLDLEIERKGPSEELDKLSCVLFEKVIPRLLRPLESDGRTVKPSLVHGDLWYANAGLDVNTGQPLVFDACCFFAHNEYEFGQWRPACNRFGAEYISAYNSFVQISAPEEDFEGRLDLYRLRFDTHVSALFVENETLRTQ</sequence>
<organism evidence="7 8">
    <name type="scientific">Thyridium curvatum</name>
    <dbReference type="NCBI Taxonomy" id="1093900"/>
    <lineage>
        <taxon>Eukaryota</taxon>
        <taxon>Fungi</taxon>
        <taxon>Dikarya</taxon>
        <taxon>Ascomycota</taxon>
        <taxon>Pezizomycotina</taxon>
        <taxon>Sordariomycetes</taxon>
        <taxon>Sordariomycetidae</taxon>
        <taxon>Thyridiales</taxon>
        <taxon>Thyridiaceae</taxon>
        <taxon>Thyridium</taxon>
    </lineage>
</organism>
<dbReference type="Proteomes" id="UP000319257">
    <property type="component" value="Unassembled WGS sequence"/>
</dbReference>
<name>A0A507BCN2_9PEZI</name>
<evidence type="ECO:0000256" key="1">
    <source>
        <dbReference type="ARBA" id="ARBA00011961"/>
    </source>
</evidence>
<feature type="compositionally biased region" description="Polar residues" evidence="4">
    <location>
        <begin position="20"/>
        <end position="29"/>
    </location>
</feature>
<evidence type="ECO:0000313" key="8">
    <source>
        <dbReference type="Proteomes" id="UP000319257"/>
    </source>
</evidence>
<accession>A0A507BCN2</accession>
<dbReference type="SUPFAM" id="SSF56112">
    <property type="entry name" value="Protein kinase-like (PK-like)"/>
    <property type="match status" value="1"/>
</dbReference>
<reference evidence="7 8" key="1">
    <citation type="submission" date="2019-06" db="EMBL/GenBank/DDBJ databases">
        <title>Draft genome sequence of the filamentous fungus Phialemoniopsis curvata isolated from diesel fuel.</title>
        <authorList>
            <person name="Varaljay V.A."/>
            <person name="Lyon W.J."/>
            <person name="Crouch A.L."/>
            <person name="Drake C.E."/>
            <person name="Hollomon J.M."/>
            <person name="Nadeau L.J."/>
            <person name="Nunn H.S."/>
            <person name="Stevenson B.S."/>
            <person name="Bojanowski C.L."/>
            <person name="Crookes-Goodson W.J."/>
        </authorList>
    </citation>
    <scope>NUCLEOTIDE SEQUENCE [LARGE SCALE GENOMIC DNA]</scope>
    <source>
        <strain evidence="7 8">D216</strain>
    </source>
</reference>
<dbReference type="InterPro" id="IPR029058">
    <property type="entry name" value="AB_hydrolase_fold"/>
</dbReference>
<dbReference type="PANTHER" id="PTHR10039:SF16">
    <property type="entry name" value="GPI INOSITOL-DEACYLASE"/>
    <property type="match status" value="1"/>
</dbReference>
<feature type="compositionally biased region" description="Polar residues" evidence="4">
    <location>
        <begin position="1019"/>
        <end position="1035"/>
    </location>
</feature>
<comment type="catalytic activity">
    <reaction evidence="3">
        <text>N(6)-D-ribulosyl-L-lysyl-[protein] + ATP = N(6)-(3-O-phospho-D-ribulosyl)-L-lysyl-[protein] + ADP + H(+)</text>
        <dbReference type="Rhea" id="RHEA:48432"/>
        <dbReference type="Rhea" id="RHEA-COMP:12103"/>
        <dbReference type="Rhea" id="RHEA-COMP:12104"/>
        <dbReference type="ChEBI" id="CHEBI:15378"/>
        <dbReference type="ChEBI" id="CHEBI:30616"/>
        <dbReference type="ChEBI" id="CHEBI:90418"/>
        <dbReference type="ChEBI" id="CHEBI:90420"/>
        <dbReference type="ChEBI" id="CHEBI:456216"/>
        <dbReference type="EC" id="2.7.1.172"/>
    </reaction>
    <physiologicalReaction direction="left-to-right" evidence="3">
        <dbReference type="Rhea" id="RHEA:48433"/>
    </physiologicalReaction>
</comment>
<keyword evidence="2" id="KW-0677">Repeat</keyword>
<evidence type="ECO:0000256" key="3">
    <source>
        <dbReference type="ARBA" id="ARBA00048655"/>
    </source>
</evidence>
<dbReference type="EC" id="2.7.1.172" evidence="1"/>
<evidence type="ECO:0000259" key="5">
    <source>
        <dbReference type="Pfam" id="PF22939"/>
    </source>
</evidence>
<dbReference type="GeneID" id="41972727"/>
<dbReference type="InterPro" id="IPR027417">
    <property type="entry name" value="P-loop_NTPase"/>
</dbReference>
<dbReference type="Gene3D" id="3.90.1200.10">
    <property type="match status" value="1"/>
</dbReference>
<evidence type="ECO:0000256" key="2">
    <source>
        <dbReference type="ARBA" id="ARBA00022737"/>
    </source>
</evidence>
<dbReference type="SUPFAM" id="SSF50978">
    <property type="entry name" value="WD40 repeat-like"/>
    <property type="match status" value="2"/>
</dbReference>
<keyword evidence="8" id="KW-1185">Reference proteome</keyword>
<dbReference type="Gene3D" id="3.40.50.1820">
    <property type="entry name" value="alpha/beta hydrolase"/>
    <property type="match status" value="1"/>
</dbReference>
<feature type="domain" description="GPI inositol-deacylase winged helix" evidence="5">
    <location>
        <begin position="628"/>
        <end position="716"/>
    </location>
</feature>
<comment type="caution">
    <text evidence="7">The sequence shown here is derived from an EMBL/GenBank/DDBJ whole genome shotgun (WGS) entry which is preliminary data.</text>
</comment>
<feature type="domain" description="Nephrocystin 3-like N-terminal" evidence="6">
    <location>
        <begin position="365"/>
        <end position="527"/>
    </location>
</feature>
<protein>
    <recommendedName>
        <fullName evidence="1">protein-ribulosamine 3-kinase</fullName>
        <ecNumber evidence="1">2.7.1.172</ecNumber>
    </recommendedName>
</protein>
<dbReference type="GO" id="GO:0102193">
    <property type="term" value="F:protein-ribulosamine 3-kinase activity"/>
    <property type="evidence" value="ECO:0007669"/>
    <property type="project" value="UniProtKB-EC"/>
</dbReference>
<feature type="region of interest" description="Disordered" evidence="4">
    <location>
        <begin position="1019"/>
        <end position="1041"/>
    </location>
</feature>
<dbReference type="Pfam" id="PF24883">
    <property type="entry name" value="NPHP3_N"/>
    <property type="match status" value="1"/>
</dbReference>
<gene>
    <name evidence="7" type="ORF">E0L32_005280</name>
</gene>
<proteinExistence type="predicted"/>
<dbReference type="InterPro" id="IPR016477">
    <property type="entry name" value="Fructo-/Ketosamine-3-kinase"/>
</dbReference>
<dbReference type="InterPro" id="IPR001680">
    <property type="entry name" value="WD40_rpt"/>
</dbReference>